<keyword evidence="1" id="KW-0677">Repeat</keyword>
<sequence>MPSPPLPPYSAPEASEAQGFESTSSITATSAKRERSTSPSLPESGRDAKRANLGEMTNANAQGTSPAVKSESEDEPVQAKKNDTHEPKLEVSTGVEASASRSIQESTPASANTESASLPQTPSLATQQAAQNGSQPPQDPASRSIQLRCLIVTQDASIIIGKGGRHVNEIREKSGARVNVSESIPGNPERILSVSGTLDTVSKAFGLIVRRINDEPFDTPSLPGSRAVTIKFIIPNSRMGSVIGKGGSKIKEIQEASGARINASEAMLPGSTERILSVVGVADAIHIAVYYVGTVLLEYQDRTGVKDSMYSQRGAQPRSPVSHHQMPTIGPDASVQQFWIPNDLVGSIIGKSGVKINEIRTQSQCVIRVTDPGTPAMPGGPVNMHERLITIQGNPVNINIAVGLLHARLEAEKAKKGGMMGGPY</sequence>
<dbReference type="Proteomes" id="UP000620104">
    <property type="component" value="Unassembled WGS sequence"/>
</dbReference>
<dbReference type="PANTHER" id="PTHR10288">
    <property type="entry name" value="KH DOMAIN CONTAINING RNA BINDING PROTEIN"/>
    <property type="match status" value="1"/>
</dbReference>
<feature type="domain" description="K Homology" evidence="4">
    <location>
        <begin position="143"/>
        <end position="213"/>
    </location>
</feature>
<feature type="compositionally biased region" description="Polar residues" evidence="3">
    <location>
        <begin position="55"/>
        <end position="67"/>
    </location>
</feature>
<evidence type="ECO:0000259" key="4">
    <source>
        <dbReference type="SMART" id="SM00322"/>
    </source>
</evidence>
<evidence type="ECO:0000256" key="3">
    <source>
        <dbReference type="SAM" id="MobiDB-lite"/>
    </source>
</evidence>
<feature type="compositionally biased region" description="Basic and acidic residues" evidence="3">
    <location>
        <begin position="77"/>
        <end position="89"/>
    </location>
</feature>
<feature type="compositionally biased region" description="Polar residues" evidence="3">
    <location>
        <begin position="99"/>
        <end position="142"/>
    </location>
</feature>
<keyword evidence="6" id="KW-1185">Reference proteome</keyword>
<dbReference type="InterPro" id="IPR004087">
    <property type="entry name" value="KH_dom"/>
</dbReference>
<organism evidence="5 6">
    <name type="scientific">Naganishia liquefaciens</name>
    <dbReference type="NCBI Taxonomy" id="104408"/>
    <lineage>
        <taxon>Eukaryota</taxon>
        <taxon>Fungi</taxon>
        <taxon>Dikarya</taxon>
        <taxon>Basidiomycota</taxon>
        <taxon>Agaricomycotina</taxon>
        <taxon>Tremellomycetes</taxon>
        <taxon>Filobasidiales</taxon>
        <taxon>Filobasidiaceae</taxon>
        <taxon>Naganishia</taxon>
    </lineage>
</organism>
<dbReference type="EMBL" id="BLZA01000021">
    <property type="protein sequence ID" value="GHJ87403.1"/>
    <property type="molecule type" value="Genomic_DNA"/>
</dbReference>
<dbReference type="SMART" id="SM00322">
    <property type="entry name" value="KH"/>
    <property type="match status" value="3"/>
</dbReference>
<dbReference type="Pfam" id="PF00013">
    <property type="entry name" value="KH_1"/>
    <property type="match status" value="3"/>
</dbReference>
<evidence type="ECO:0000313" key="5">
    <source>
        <dbReference type="EMBL" id="GHJ87403.1"/>
    </source>
</evidence>
<dbReference type="SUPFAM" id="SSF54791">
    <property type="entry name" value="Eukaryotic type KH-domain (KH-domain type I)"/>
    <property type="match status" value="3"/>
</dbReference>
<proteinExistence type="predicted"/>
<keyword evidence="2" id="KW-0694">RNA-binding</keyword>
<dbReference type="OrthoDB" id="442947at2759"/>
<protein>
    <recommendedName>
        <fullName evidence="4">K Homology domain-containing protein</fullName>
    </recommendedName>
</protein>
<feature type="domain" description="K Homology" evidence="4">
    <location>
        <begin position="332"/>
        <end position="410"/>
    </location>
</feature>
<feature type="region of interest" description="Disordered" evidence="3">
    <location>
        <begin position="1"/>
        <end position="142"/>
    </location>
</feature>
<accession>A0A8H3TUL8</accession>
<reference evidence="5" key="1">
    <citation type="submission" date="2020-07" db="EMBL/GenBank/DDBJ databases">
        <title>Draft Genome Sequence of a Deep-Sea Yeast, Naganishia (Cryptococcus) liquefaciens strain N6.</title>
        <authorList>
            <person name="Han Y.W."/>
            <person name="Kajitani R."/>
            <person name="Morimoto H."/>
            <person name="Parhat M."/>
            <person name="Tsubouchi H."/>
            <person name="Bakenova O."/>
            <person name="Ogata M."/>
            <person name="Argunhan B."/>
            <person name="Aoki R."/>
            <person name="Kajiwara S."/>
            <person name="Itoh T."/>
            <person name="Iwasaki H."/>
        </authorList>
    </citation>
    <scope>NUCLEOTIDE SEQUENCE</scope>
    <source>
        <strain evidence="5">N6</strain>
    </source>
</reference>
<dbReference type="CDD" id="cd22456">
    <property type="entry name" value="KH-I_Rnc1_rpt2"/>
    <property type="match status" value="1"/>
</dbReference>
<feature type="compositionally biased region" description="Polar residues" evidence="3">
    <location>
        <begin position="20"/>
        <end position="30"/>
    </location>
</feature>
<feature type="compositionally biased region" description="Pro residues" evidence="3">
    <location>
        <begin position="1"/>
        <end position="10"/>
    </location>
</feature>
<dbReference type="Gene3D" id="3.30.1370.10">
    <property type="entry name" value="K Homology domain, type 1"/>
    <property type="match status" value="3"/>
</dbReference>
<dbReference type="AlphaFoldDB" id="A0A8H3TUL8"/>
<gene>
    <name evidence="5" type="ORF">NliqN6_3805</name>
</gene>
<dbReference type="InterPro" id="IPR036612">
    <property type="entry name" value="KH_dom_type_1_sf"/>
</dbReference>
<evidence type="ECO:0000256" key="1">
    <source>
        <dbReference type="ARBA" id="ARBA00022737"/>
    </source>
</evidence>
<evidence type="ECO:0000256" key="2">
    <source>
        <dbReference type="PROSITE-ProRule" id="PRU00117"/>
    </source>
</evidence>
<dbReference type="PROSITE" id="PS50084">
    <property type="entry name" value="KH_TYPE_1"/>
    <property type="match status" value="3"/>
</dbReference>
<evidence type="ECO:0000313" key="6">
    <source>
        <dbReference type="Proteomes" id="UP000620104"/>
    </source>
</evidence>
<feature type="domain" description="K Homology" evidence="4">
    <location>
        <begin position="226"/>
        <end position="297"/>
    </location>
</feature>
<comment type="caution">
    <text evidence="5">The sequence shown here is derived from an EMBL/GenBank/DDBJ whole genome shotgun (WGS) entry which is preliminary data.</text>
</comment>
<dbReference type="GO" id="GO:0003723">
    <property type="term" value="F:RNA binding"/>
    <property type="evidence" value="ECO:0007669"/>
    <property type="project" value="UniProtKB-UniRule"/>
</dbReference>
<dbReference type="InterPro" id="IPR004088">
    <property type="entry name" value="KH_dom_type_1"/>
</dbReference>
<name>A0A8H3TUL8_9TREE</name>